<dbReference type="Proteomes" id="UP001206890">
    <property type="component" value="Unassembled WGS sequence"/>
</dbReference>
<evidence type="ECO:0000256" key="1">
    <source>
        <dbReference type="SAM" id="MobiDB-lite"/>
    </source>
</evidence>
<dbReference type="EMBL" id="JALXTC010000055">
    <property type="protein sequence ID" value="MCT2118352.1"/>
    <property type="molecule type" value="Genomic_DNA"/>
</dbReference>
<name>A0AAW5QB07_9ACTN</name>
<evidence type="ECO:0000313" key="3">
    <source>
        <dbReference type="EMBL" id="MCT2118352.1"/>
    </source>
</evidence>
<feature type="compositionally biased region" description="Basic and acidic residues" evidence="1">
    <location>
        <begin position="86"/>
        <end position="96"/>
    </location>
</feature>
<comment type="caution">
    <text evidence="3">The sequence shown here is derived from an EMBL/GenBank/DDBJ whole genome shotgun (WGS) entry which is preliminary data.</text>
</comment>
<evidence type="ECO:0000256" key="2">
    <source>
        <dbReference type="SAM" id="Phobius"/>
    </source>
</evidence>
<feature type="non-terminal residue" evidence="3">
    <location>
        <position position="270"/>
    </location>
</feature>
<proteinExistence type="predicted"/>
<evidence type="ECO:0008006" key="5">
    <source>
        <dbReference type="Google" id="ProtNLM"/>
    </source>
</evidence>
<dbReference type="RefSeq" id="WP_259825105.1">
    <property type="nucleotide sequence ID" value="NZ_JALXTC010000055.1"/>
</dbReference>
<organism evidence="3 4">
    <name type="scientific">Dietzia cinnamea</name>
    <dbReference type="NCBI Taxonomy" id="321318"/>
    <lineage>
        <taxon>Bacteria</taxon>
        <taxon>Bacillati</taxon>
        <taxon>Actinomycetota</taxon>
        <taxon>Actinomycetes</taxon>
        <taxon>Mycobacteriales</taxon>
        <taxon>Dietziaceae</taxon>
        <taxon>Dietzia</taxon>
    </lineage>
</organism>
<reference evidence="3" key="1">
    <citation type="submission" date="2022-04" db="EMBL/GenBank/DDBJ databases">
        <title>Human microbiome associated bacterial genomes.</title>
        <authorList>
            <person name="Sandstrom S."/>
            <person name="Salamzade R."/>
            <person name="Kalan L.R."/>
        </authorList>
    </citation>
    <scope>NUCLEOTIDE SEQUENCE</scope>
    <source>
        <strain evidence="3">P3-SID1762</strain>
    </source>
</reference>
<sequence>MDHYSPVARATRFVIYVLAVVVPVAIALAVVGTTPYLLDKVPEEHRGTVAAIGEGATRLSGGNGGIFRPQEANAADTTIPTAPRPLRGEWSPRRPEDYPPPAGLVAGLDYAVETTDDGYLAHWPCEHGIPVRSFDAPPGSEADLIWAVETLAFASGLPLRYTGPGSPAEKDAEGAISVTYGDHPMFHTHGAAGVGGGAVWPRGLILQGSVVIQPGQVSPFPGDPWSRRLSLHELMHAVGVDHAGPHRPEIMTEKPDSDHQTILGYGDRFA</sequence>
<evidence type="ECO:0000313" key="4">
    <source>
        <dbReference type="Proteomes" id="UP001206890"/>
    </source>
</evidence>
<dbReference type="AlphaFoldDB" id="A0AAW5QB07"/>
<accession>A0AAW5QB07</accession>
<feature type="transmembrane region" description="Helical" evidence="2">
    <location>
        <begin position="13"/>
        <end position="38"/>
    </location>
</feature>
<keyword evidence="2" id="KW-1133">Transmembrane helix</keyword>
<gene>
    <name evidence="3" type="ORF">M3D93_11420</name>
</gene>
<feature type="region of interest" description="Disordered" evidence="1">
    <location>
        <begin position="77"/>
        <end position="96"/>
    </location>
</feature>
<keyword evidence="2" id="KW-0472">Membrane</keyword>
<protein>
    <recommendedName>
        <fullName evidence="5">Peptidase metallopeptidase domain-containing protein</fullName>
    </recommendedName>
</protein>
<keyword evidence="2" id="KW-0812">Transmembrane</keyword>